<dbReference type="Pfam" id="PF06812">
    <property type="entry name" value="ImpA_N"/>
    <property type="match status" value="1"/>
</dbReference>
<organism evidence="2 3">
    <name type="scientific">Chromobacterium sinusclupearum</name>
    <dbReference type="NCBI Taxonomy" id="2077146"/>
    <lineage>
        <taxon>Bacteria</taxon>
        <taxon>Pseudomonadati</taxon>
        <taxon>Pseudomonadota</taxon>
        <taxon>Betaproteobacteria</taxon>
        <taxon>Neisseriales</taxon>
        <taxon>Chromobacteriaceae</taxon>
        <taxon>Chromobacterium</taxon>
    </lineage>
</organism>
<name>A0A2K4MMZ3_9NEIS</name>
<dbReference type="RefSeq" id="WP_103320263.1">
    <property type="nucleotide sequence ID" value="NZ_PPTF01000057.1"/>
</dbReference>
<keyword evidence="3" id="KW-1185">Reference proteome</keyword>
<evidence type="ECO:0000259" key="1">
    <source>
        <dbReference type="Pfam" id="PF06812"/>
    </source>
</evidence>
<protein>
    <submittedName>
        <fullName evidence="2">Type VI secretion system protein TssA</fullName>
    </submittedName>
</protein>
<dbReference type="Proteomes" id="UP000236416">
    <property type="component" value="Unassembled WGS sequence"/>
</dbReference>
<evidence type="ECO:0000313" key="3">
    <source>
        <dbReference type="Proteomes" id="UP000236416"/>
    </source>
</evidence>
<accession>A0A2K4MMZ3</accession>
<dbReference type="InterPro" id="IPR017740">
    <property type="entry name" value="TssA-like"/>
</dbReference>
<dbReference type="NCBIfam" id="TIGR03363">
    <property type="entry name" value="VI_chp_8"/>
    <property type="match status" value="1"/>
</dbReference>
<dbReference type="PANTHER" id="PTHR37951:SF1">
    <property type="entry name" value="TYPE VI SECRETION SYSTEM COMPONENT TSSA1"/>
    <property type="match status" value="1"/>
</dbReference>
<dbReference type="PANTHER" id="PTHR37951">
    <property type="entry name" value="CYTOPLASMIC PROTEIN-RELATED"/>
    <property type="match status" value="1"/>
</dbReference>
<sequence length="361" mass="40757">MDQSIEHLMQPVRPDAPAGEDLAYSLIFDQIREARRSDDPSLSQGDWEQALKTAEWPQVIRLCEEALQKQSKDLQILAWYAEAQAQVNGVAGLVRGLALVNGWLERYWENGFPELDPHDLDERVAKLEWMNQQLGNALRNVPMTKPEFGGYSWHQWQQSREVENLGLKNSEARDAAIAEGKLSGEAFEKSAVQSGHLWFQAKAEELVALLTAYEELDRLVDERFGNEAPSLADIRNAIYACQDLVLRYRQQLGGNKPAAAPQPQPVEERKSVSQAMPSPVYTAAPASTFNGQIRSREEAVFMLGEVARYFRHNEPHSPVSLLAERAARWAEMSLEEWLQHVVKDSGTLSQLQELLDVKTPE</sequence>
<dbReference type="AlphaFoldDB" id="A0A2K4MMZ3"/>
<reference evidence="2 3" key="1">
    <citation type="submission" date="2018-01" db="EMBL/GenBank/DDBJ databases">
        <title>Genomic Sequence of Chromobacterium MWU13-2610 from wild cranberry bogs within the Cape Cod National Seashore.</title>
        <authorList>
            <person name="O'Hara-Hanley K."/>
            <person name="Soby S."/>
            <person name="Harrison A."/>
        </authorList>
    </citation>
    <scope>NUCLEOTIDE SEQUENCE [LARGE SCALE GENOMIC DNA]</scope>
    <source>
        <strain evidence="2 3">MWU13-2610</strain>
    </source>
</reference>
<evidence type="ECO:0000313" key="2">
    <source>
        <dbReference type="EMBL" id="POA98454.1"/>
    </source>
</evidence>
<gene>
    <name evidence="2" type="ORF">C2134_11770</name>
</gene>
<dbReference type="InterPro" id="IPR010657">
    <property type="entry name" value="ImpA_N"/>
</dbReference>
<dbReference type="EMBL" id="PPTF01000057">
    <property type="protein sequence ID" value="POA98454.1"/>
    <property type="molecule type" value="Genomic_DNA"/>
</dbReference>
<proteinExistence type="predicted"/>
<feature type="domain" description="ImpA N-terminal" evidence="1">
    <location>
        <begin position="9"/>
        <end position="131"/>
    </location>
</feature>
<comment type="caution">
    <text evidence="2">The sequence shown here is derived from an EMBL/GenBank/DDBJ whole genome shotgun (WGS) entry which is preliminary data.</text>
</comment>